<evidence type="ECO:0000313" key="2">
    <source>
        <dbReference type="EMBL" id="KAK4280287.1"/>
    </source>
</evidence>
<keyword evidence="1" id="KW-1133">Transmembrane helix</keyword>
<dbReference type="AlphaFoldDB" id="A0AAE1MZU3"/>
<keyword evidence="1" id="KW-0472">Membrane</keyword>
<evidence type="ECO:0000256" key="1">
    <source>
        <dbReference type="SAM" id="Phobius"/>
    </source>
</evidence>
<feature type="transmembrane region" description="Helical" evidence="1">
    <location>
        <begin position="47"/>
        <end position="66"/>
    </location>
</feature>
<organism evidence="2 3">
    <name type="scientific">Acacia crassicarpa</name>
    <name type="common">northern wattle</name>
    <dbReference type="NCBI Taxonomy" id="499986"/>
    <lineage>
        <taxon>Eukaryota</taxon>
        <taxon>Viridiplantae</taxon>
        <taxon>Streptophyta</taxon>
        <taxon>Embryophyta</taxon>
        <taxon>Tracheophyta</taxon>
        <taxon>Spermatophyta</taxon>
        <taxon>Magnoliopsida</taxon>
        <taxon>eudicotyledons</taxon>
        <taxon>Gunneridae</taxon>
        <taxon>Pentapetalae</taxon>
        <taxon>rosids</taxon>
        <taxon>fabids</taxon>
        <taxon>Fabales</taxon>
        <taxon>Fabaceae</taxon>
        <taxon>Caesalpinioideae</taxon>
        <taxon>mimosoid clade</taxon>
        <taxon>Acacieae</taxon>
        <taxon>Acacia</taxon>
    </lineage>
</organism>
<evidence type="ECO:0000313" key="3">
    <source>
        <dbReference type="Proteomes" id="UP001293593"/>
    </source>
</evidence>
<reference evidence="2" key="1">
    <citation type="submission" date="2023-10" db="EMBL/GenBank/DDBJ databases">
        <title>Chromosome-level genome of the transformable northern wattle, Acacia crassicarpa.</title>
        <authorList>
            <person name="Massaro I."/>
            <person name="Sinha N.R."/>
            <person name="Poethig S."/>
            <person name="Leichty A.R."/>
        </authorList>
    </citation>
    <scope>NUCLEOTIDE SEQUENCE</scope>
    <source>
        <strain evidence="2">Acra3RX</strain>
        <tissue evidence="2">Leaf</tissue>
    </source>
</reference>
<keyword evidence="1" id="KW-0812">Transmembrane</keyword>
<gene>
    <name evidence="2" type="ORF">QN277_011929</name>
</gene>
<name>A0AAE1MZU3_9FABA</name>
<feature type="transmembrane region" description="Helical" evidence="1">
    <location>
        <begin position="78"/>
        <end position="95"/>
    </location>
</feature>
<comment type="caution">
    <text evidence="2">The sequence shown here is derived from an EMBL/GenBank/DDBJ whole genome shotgun (WGS) entry which is preliminary data.</text>
</comment>
<proteinExistence type="predicted"/>
<keyword evidence="3" id="KW-1185">Reference proteome</keyword>
<protein>
    <submittedName>
        <fullName evidence="2">Uncharacterized protein</fullName>
    </submittedName>
</protein>
<dbReference type="Proteomes" id="UP001293593">
    <property type="component" value="Unassembled WGS sequence"/>
</dbReference>
<feature type="transmembrane region" description="Helical" evidence="1">
    <location>
        <begin position="21"/>
        <end position="41"/>
    </location>
</feature>
<accession>A0AAE1MZU3</accession>
<dbReference type="EMBL" id="JAWXYG010000002">
    <property type="protein sequence ID" value="KAK4280287.1"/>
    <property type="molecule type" value="Genomic_DNA"/>
</dbReference>
<sequence length="259" mass="29443">MNRFATFFPFLPLRWQPVFETGSAILAAFLALAGAAWYNHIPDLACFFLFLGGYWAFIYFLIFFHFKCIEMGNFSFDYKYVIMIVPKIISILWLATGDFVGFAACDSGIAGMEGPPTPPVITHPEAPLGAPELHPTPPRIPILDQPLLPEIQRQDELYGRFLINTLGEFPSLERIAETIRVQSLIEQHVEAALVDQGFPPLNILSNCHLIRGLIFYHRGRALSPRTYHGYLREISRLGTQDTRAFQRIIRAIQNSEIFL</sequence>